<comment type="subunit">
    <text evidence="6">Monomer.</text>
</comment>
<sequence length="257" mass="27493">MIRLKSSQEIKIMREGGKRHAFILKELASKVKPGISTLFLEEEALRLIKEGGDKPAHLGYTPHGASRPFPAALCISINDEIVHGIPNENIRVINEGDIVSIDLSLEHKGMITDSALTVPCGAIDDESIKLLEVTKKALQEGMREAVSGNMTGDIGEAIANVVKRAGFSVADNLAGHGVGFGIHEEPFVPNFGTKGKGNRLVPGLVIAIEPMVNAGKSGIKIEEDGYTISTRDGSRSAHFEHTVAITDKGNIILTSNE</sequence>
<feature type="domain" description="Peptidase M24" evidence="8">
    <location>
        <begin position="12"/>
        <end position="247"/>
    </location>
</feature>
<accession>A0A1G2UIS2</accession>
<evidence type="ECO:0000256" key="1">
    <source>
        <dbReference type="ARBA" id="ARBA00002521"/>
    </source>
</evidence>
<dbReference type="NCBIfam" id="TIGR00500">
    <property type="entry name" value="met_pdase_I"/>
    <property type="match status" value="1"/>
</dbReference>
<keyword evidence="4 6" id="KW-0479">Metal-binding</keyword>
<dbReference type="InterPro" id="IPR036005">
    <property type="entry name" value="Creatinase/aminopeptidase-like"/>
</dbReference>
<dbReference type="GO" id="GO:0004239">
    <property type="term" value="F:initiator methionyl aminopeptidase activity"/>
    <property type="evidence" value="ECO:0007669"/>
    <property type="project" value="UniProtKB-UniRule"/>
</dbReference>
<evidence type="ECO:0000256" key="2">
    <source>
        <dbReference type="ARBA" id="ARBA00022438"/>
    </source>
</evidence>
<dbReference type="CDD" id="cd01086">
    <property type="entry name" value="MetAP1"/>
    <property type="match status" value="1"/>
</dbReference>
<dbReference type="GO" id="GO:0005829">
    <property type="term" value="C:cytosol"/>
    <property type="evidence" value="ECO:0007669"/>
    <property type="project" value="TreeGrafter"/>
</dbReference>
<feature type="binding site" evidence="6">
    <location>
        <position position="209"/>
    </location>
    <ligand>
        <name>a divalent metal cation</name>
        <dbReference type="ChEBI" id="CHEBI:60240"/>
        <label>2</label>
        <note>catalytic</note>
    </ligand>
</feature>
<feature type="binding site" evidence="6">
    <location>
        <position position="240"/>
    </location>
    <ligand>
        <name>a divalent metal cation</name>
        <dbReference type="ChEBI" id="CHEBI:60240"/>
        <label>2</label>
        <note>catalytic</note>
    </ligand>
</feature>
<feature type="binding site" evidence="6">
    <location>
        <position position="113"/>
    </location>
    <ligand>
        <name>a divalent metal cation</name>
        <dbReference type="ChEBI" id="CHEBI:60240"/>
        <label>1</label>
    </ligand>
</feature>
<dbReference type="PRINTS" id="PR00599">
    <property type="entry name" value="MAPEPTIDASE"/>
</dbReference>
<feature type="binding site" evidence="6">
    <location>
        <position position="83"/>
    </location>
    <ligand>
        <name>substrate</name>
    </ligand>
</feature>
<reference evidence="9 10" key="1">
    <citation type="journal article" date="2016" name="Nat. Commun.">
        <title>Thousands of microbial genomes shed light on interconnected biogeochemical processes in an aquifer system.</title>
        <authorList>
            <person name="Anantharaman K."/>
            <person name="Brown C.T."/>
            <person name="Hug L.A."/>
            <person name="Sharon I."/>
            <person name="Castelle C.J."/>
            <person name="Probst A.J."/>
            <person name="Thomas B.C."/>
            <person name="Singh A."/>
            <person name="Wilkins M.J."/>
            <person name="Karaoz U."/>
            <person name="Brodie E.L."/>
            <person name="Williams K.H."/>
            <person name="Hubbard S.S."/>
            <person name="Banfield J.F."/>
        </authorList>
    </citation>
    <scope>NUCLEOTIDE SEQUENCE [LARGE SCALE GENOMIC DNA]</scope>
</reference>
<dbReference type="InterPro" id="IPR000994">
    <property type="entry name" value="Pept_M24"/>
</dbReference>
<dbReference type="Pfam" id="PF00557">
    <property type="entry name" value="Peptidase_M24"/>
    <property type="match status" value="1"/>
</dbReference>
<evidence type="ECO:0000256" key="6">
    <source>
        <dbReference type="HAMAP-Rule" id="MF_01974"/>
    </source>
</evidence>
<dbReference type="InterPro" id="IPR001714">
    <property type="entry name" value="Pept_M24_MAP"/>
</dbReference>
<name>A0A1G2UIS2_9BACT</name>
<dbReference type="EMBL" id="MHWM01000003">
    <property type="protein sequence ID" value="OHB09334.1"/>
    <property type="molecule type" value="Genomic_DNA"/>
</dbReference>
<evidence type="ECO:0000256" key="4">
    <source>
        <dbReference type="ARBA" id="ARBA00022723"/>
    </source>
</evidence>
<evidence type="ECO:0000256" key="5">
    <source>
        <dbReference type="ARBA" id="ARBA00022801"/>
    </source>
</evidence>
<keyword evidence="5 6" id="KW-0378">Hydrolase</keyword>
<organism evidence="9 10">
    <name type="scientific">Candidatus Zambryskibacteria bacterium RIFCSPLOWO2_02_FULL_39_14</name>
    <dbReference type="NCBI Taxonomy" id="1802769"/>
    <lineage>
        <taxon>Bacteria</taxon>
        <taxon>Candidatus Zambryskiibacteriota</taxon>
    </lineage>
</organism>
<comment type="caution">
    <text evidence="9">The sequence shown here is derived from an EMBL/GenBank/DDBJ whole genome shotgun (WGS) entry which is preliminary data.</text>
</comment>
<comment type="function">
    <text evidence="1 6">Removes the N-terminal methionine from nascent proteins. The N-terminal methionine is often cleaved when the second residue in the primary sequence is small and uncharged (Met-Ala-, Cys, Gly, Pro, Ser, Thr, or Val). Requires deformylation of the N(alpha)-formylated initiator methionine before it can be hydrolyzed.</text>
</comment>
<dbReference type="SUPFAM" id="SSF55920">
    <property type="entry name" value="Creatinase/aminopeptidase"/>
    <property type="match status" value="1"/>
</dbReference>
<feature type="binding site" evidence="6">
    <location>
        <position position="176"/>
    </location>
    <ligand>
        <name>a divalent metal cation</name>
        <dbReference type="ChEBI" id="CHEBI:60240"/>
        <label>2</label>
        <note>catalytic</note>
    </ligand>
</feature>
<keyword evidence="2 6" id="KW-0031">Aminopeptidase</keyword>
<dbReference type="EC" id="3.4.11.18" evidence="6 7"/>
<dbReference type="Gene3D" id="3.90.230.10">
    <property type="entry name" value="Creatinase/methionine aminopeptidase superfamily"/>
    <property type="match status" value="1"/>
</dbReference>
<evidence type="ECO:0000313" key="10">
    <source>
        <dbReference type="Proteomes" id="UP000177096"/>
    </source>
</evidence>
<evidence type="ECO:0000256" key="7">
    <source>
        <dbReference type="RuleBase" id="RU003653"/>
    </source>
</evidence>
<feature type="binding site" evidence="6">
    <location>
        <position position="102"/>
    </location>
    <ligand>
        <name>a divalent metal cation</name>
        <dbReference type="ChEBI" id="CHEBI:60240"/>
        <label>1</label>
    </ligand>
</feature>
<dbReference type="InterPro" id="IPR002467">
    <property type="entry name" value="Pept_M24A_MAP1"/>
</dbReference>
<feature type="binding site" evidence="6">
    <location>
        <position position="113"/>
    </location>
    <ligand>
        <name>a divalent metal cation</name>
        <dbReference type="ChEBI" id="CHEBI:60240"/>
        <label>2</label>
        <note>catalytic</note>
    </ligand>
</feature>
<evidence type="ECO:0000259" key="8">
    <source>
        <dbReference type="Pfam" id="PF00557"/>
    </source>
</evidence>
<feature type="binding site" evidence="6">
    <location>
        <position position="183"/>
    </location>
    <ligand>
        <name>substrate</name>
    </ligand>
</feature>
<comment type="similarity">
    <text evidence="6">Belongs to the peptidase M24A family. Methionine aminopeptidase type 1 subfamily.</text>
</comment>
<feature type="binding site" evidence="6">
    <location>
        <position position="240"/>
    </location>
    <ligand>
        <name>a divalent metal cation</name>
        <dbReference type="ChEBI" id="CHEBI:60240"/>
        <label>1</label>
    </ligand>
</feature>
<gene>
    <name evidence="6" type="primary">map</name>
    <name evidence="9" type="ORF">A3I86_02485</name>
</gene>
<evidence type="ECO:0000256" key="3">
    <source>
        <dbReference type="ARBA" id="ARBA00022670"/>
    </source>
</evidence>
<dbReference type="GO" id="GO:0006508">
    <property type="term" value="P:proteolysis"/>
    <property type="evidence" value="ECO:0007669"/>
    <property type="project" value="UniProtKB-KW"/>
</dbReference>
<dbReference type="Proteomes" id="UP000177096">
    <property type="component" value="Unassembled WGS sequence"/>
</dbReference>
<dbReference type="PANTHER" id="PTHR43330">
    <property type="entry name" value="METHIONINE AMINOPEPTIDASE"/>
    <property type="match status" value="1"/>
</dbReference>
<proteinExistence type="inferred from homology"/>
<comment type="cofactor">
    <cofactor evidence="6">
        <name>Co(2+)</name>
        <dbReference type="ChEBI" id="CHEBI:48828"/>
    </cofactor>
    <cofactor evidence="6">
        <name>Zn(2+)</name>
        <dbReference type="ChEBI" id="CHEBI:29105"/>
    </cofactor>
    <cofactor evidence="6">
        <name>Mn(2+)</name>
        <dbReference type="ChEBI" id="CHEBI:29035"/>
    </cofactor>
    <cofactor evidence="6">
        <name>Fe(2+)</name>
        <dbReference type="ChEBI" id="CHEBI:29033"/>
    </cofactor>
    <text evidence="6">Binds 2 divalent metal cations per subunit. Has a high-affinity and a low affinity metal-binding site. The true nature of the physiological cofactor is under debate. The enzyme is active with cobalt, zinc, manganese or divalent iron ions. Most likely, methionine aminopeptidases function as mononuclear Fe(2+)-metalloproteases under physiological conditions, and the catalytically relevant metal-binding site has been assigned to the histidine-containing high-affinity site.</text>
</comment>
<dbReference type="PANTHER" id="PTHR43330:SF27">
    <property type="entry name" value="METHIONINE AMINOPEPTIDASE"/>
    <property type="match status" value="1"/>
</dbReference>
<dbReference type="AlphaFoldDB" id="A0A1G2UIS2"/>
<protein>
    <recommendedName>
        <fullName evidence="6 7">Methionine aminopeptidase</fullName>
        <shortName evidence="6">MAP</shortName>
        <shortName evidence="6">MetAP</shortName>
        <ecNumber evidence="6 7">3.4.11.18</ecNumber>
    </recommendedName>
    <alternativeName>
        <fullName evidence="6">Peptidase M</fullName>
    </alternativeName>
</protein>
<evidence type="ECO:0000313" key="9">
    <source>
        <dbReference type="EMBL" id="OHB09334.1"/>
    </source>
</evidence>
<comment type="catalytic activity">
    <reaction evidence="6 7">
        <text>Release of N-terminal amino acids, preferentially methionine, from peptides and arylamides.</text>
        <dbReference type="EC" id="3.4.11.18"/>
    </reaction>
</comment>
<dbReference type="HAMAP" id="MF_01974">
    <property type="entry name" value="MetAP_1"/>
    <property type="match status" value="1"/>
</dbReference>
<keyword evidence="3 6" id="KW-0645">Protease</keyword>
<dbReference type="GO" id="GO:0046872">
    <property type="term" value="F:metal ion binding"/>
    <property type="evidence" value="ECO:0007669"/>
    <property type="project" value="UniProtKB-UniRule"/>
</dbReference>
<dbReference type="GO" id="GO:0070006">
    <property type="term" value="F:metalloaminopeptidase activity"/>
    <property type="evidence" value="ECO:0007669"/>
    <property type="project" value="UniProtKB-UniRule"/>
</dbReference>